<keyword evidence="3" id="KW-1185">Reference proteome</keyword>
<evidence type="ECO:0000313" key="2">
    <source>
        <dbReference type="EMBL" id="GGA83521.1"/>
    </source>
</evidence>
<sequence length="149" mass="16846">MPSELESSIRYLEETNDPDAAFFSYTVDSTGEFGLIKANKEGLRLYAAEILKKSQLLEEGQEADQPLFFAPRKWMFSETGYDLIAGVLPQYQSCKEILAGLQPVKPHHTTSARRRQPVLLLILMCITGALIMLATLKAFPNLRLWVNIR</sequence>
<keyword evidence="1" id="KW-0812">Transmembrane</keyword>
<gene>
    <name evidence="2" type="ORF">GCM10011511_03270</name>
</gene>
<evidence type="ECO:0000313" key="3">
    <source>
        <dbReference type="Proteomes" id="UP000607559"/>
    </source>
</evidence>
<evidence type="ECO:0000256" key="1">
    <source>
        <dbReference type="SAM" id="Phobius"/>
    </source>
</evidence>
<dbReference type="EMBL" id="BMJC01000001">
    <property type="protein sequence ID" value="GGA83521.1"/>
    <property type="molecule type" value="Genomic_DNA"/>
</dbReference>
<reference evidence="2" key="1">
    <citation type="journal article" date="2014" name="Int. J. Syst. Evol. Microbiol.">
        <title>Complete genome sequence of Corynebacterium casei LMG S-19264T (=DSM 44701T), isolated from a smear-ripened cheese.</title>
        <authorList>
            <consortium name="US DOE Joint Genome Institute (JGI-PGF)"/>
            <person name="Walter F."/>
            <person name="Albersmeier A."/>
            <person name="Kalinowski J."/>
            <person name="Ruckert C."/>
        </authorList>
    </citation>
    <scope>NUCLEOTIDE SEQUENCE</scope>
    <source>
        <strain evidence="2">CGMCC 1.15448</strain>
    </source>
</reference>
<feature type="transmembrane region" description="Helical" evidence="1">
    <location>
        <begin position="118"/>
        <end position="139"/>
    </location>
</feature>
<dbReference type="AlphaFoldDB" id="A0A8J2XQ27"/>
<accession>A0A8J2XQ27</accession>
<reference evidence="2" key="2">
    <citation type="submission" date="2020-09" db="EMBL/GenBank/DDBJ databases">
        <authorList>
            <person name="Sun Q."/>
            <person name="Zhou Y."/>
        </authorList>
    </citation>
    <scope>NUCLEOTIDE SEQUENCE</scope>
    <source>
        <strain evidence="2">CGMCC 1.15448</strain>
    </source>
</reference>
<name>A0A8J2XQ27_9BACT</name>
<organism evidence="2 3">
    <name type="scientific">Puia dinghuensis</name>
    <dbReference type="NCBI Taxonomy" id="1792502"/>
    <lineage>
        <taxon>Bacteria</taxon>
        <taxon>Pseudomonadati</taxon>
        <taxon>Bacteroidota</taxon>
        <taxon>Chitinophagia</taxon>
        <taxon>Chitinophagales</taxon>
        <taxon>Chitinophagaceae</taxon>
        <taxon>Puia</taxon>
    </lineage>
</organism>
<keyword evidence="1" id="KW-0472">Membrane</keyword>
<protein>
    <submittedName>
        <fullName evidence="2">Uncharacterized protein</fullName>
    </submittedName>
</protein>
<proteinExistence type="predicted"/>
<dbReference type="RefSeq" id="WP_188927862.1">
    <property type="nucleotide sequence ID" value="NZ_BMJC01000001.1"/>
</dbReference>
<comment type="caution">
    <text evidence="2">The sequence shown here is derived from an EMBL/GenBank/DDBJ whole genome shotgun (WGS) entry which is preliminary data.</text>
</comment>
<dbReference type="Proteomes" id="UP000607559">
    <property type="component" value="Unassembled WGS sequence"/>
</dbReference>
<keyword evidence="1" id="KW-1133">Transmembrane helix</keyword>